<protein>
    <recommendedName>
        <fullName evidence="3">Group-specific protein</fullName>
    </recommendedName>
</protein>
<dbReference type="EMBL" id="FOXU01000011">
    <property type="protein sequence ID" value="SFQ76024.1"/>
    <property type="molecule type" value="Genomic_DNA"/>
</dbReference>
<evidence type="ECO:0008006" key="3">
    <source>
        <dbReference type="Google" id="ProtNLM"/>
    </source>
</evidence>
<dbReference type="STRING" id="126156.SAMN05421670_0165"/>
<organism evidence="1 2">
    <name type="scientific">Psychrobacillus psychrotolerans</name>
    <dbReference type="NCBI Taxonomy" id="126156"/>
    <lineage>
        <taxon>Bacteria</taxon>
        <taxon>Bacillati</taxon>
        <taxon>Bacillota</taxon>
        <taxon>Bacilli</taxon>
        <taxon>Bacillales</taxon>
        <taxon>Bacillaceae</taxon>
        <taxon>Psychrobacillus</taxon>
    </lineage>
</organism>
<evidence type="ECO:0000313" key="1">
    <source>
        <dbReference type="EMBL" id="SFQ76024.1"/>
    </source>
</evidence>
<accession>A0A1I6B533</accession>
<reference evidence="2" key="1">
    <citation type="submission" date="2016-10" db="EMBL/GenBank/DDBJ databases">
        <authorList>
            <person name="Varghese N."/>
            <person name="Submissions S."/>
        </authorList>
    </citation>
    <scope>NUCLEOTIDE SEQUENCE [LARGE SCALE GENOMIC DNA]</scope>
    <source>
        <strain evidence="2">DSM 11706</strain>
    </source>
</reference>
<dbReference type="RefSeq" id="WP_245762767.1">
    <property type="nucleotide sequence ID" value="NZ_FOXU01000011.1"/>
</dbReference>
<evidence type="ECO:0000313" key="2">
    <source>
        <dbReference type="Proteomes" id="UP000198734"/>
    </source>
</evidence>
<name>A0A1I6B533_9BACI</name>
<sequence>MDYVYHMVPKEMKRELLISLNEIKLLHPELYETYSKKYFNHPERASLLLKSIPKLNCLWNDVIFLLPLHPYYVYEALHSLGVSIKKDLVFYEIPTNKLIENKNAIYFYNKENYNGPAKDIPDEEVQIIDIISYQECSFLPSDTLAYFSVEHKKGVNFGMFAYIPHILSLGNINVKGVNKINWSVAPVKT</sequence>
<dbReference type="Proteomes" id="UP000198734">
    <property type="component" value="Unassembled WGS sequence"/>
</dbReference>
<proteinExistence type="predicted"/>
<keyword evidence="2" id="KW-1185">Reference proteome</keyword>
<gene>
    <name evidence="1" type="ORF">SAMN05421670_0165</name>
</gene>
<dbReference type="AlphaFoldDB" id="A0A1I6B533"/>